<dbReference type="Proteomes" id="UP000356253">
    <property type="component" value="Unassembled WGS sequence"/>
</dbReference>
<evidence type="ECO:0000313" key="1">
    <source>
        <dbReference type="EMBL" id="VVU99242.1"/>
    </source>
</evidence>
<accession>A0AC61Y5V0</accession>
<dbReference type="EMBL" id="CABVMM010000002">
    <property type="protein sequence ID" value="VVU99242.1"/>
    <property type="molecule type" value="Genomic_DNA"/>
</dbReference>
<organism evidence="1 2">
    <name type="scientific">Mesonia oceanica</name>
    <dbReference type="NCBI Taxonomy" id="2687242"/>
    <lineage>
        <taxon>Bacteria</taxon>
        <taxon>Pseudomonadati</taxon>
        <taxon>Bacteroidota</taxon>
        <taxon>Flavobacteriia</taxon>
        <taxon>Flavobacteriales</taxon>
        <taxon>Flavobacteriaceae</taxon>
        <taxon>Mesonia</taxon>
    </lineage>
</organism>
<dbReference type="EC" id="2.3.1.12" evidence="1"/>
<keyword evidence="1" id="KW-0012">Acyltransferase</keyword>
<keyword evidence="1" id="KW-0670">Pyruvate</keyword>
<keyword evidence="1" id="KW-0808">Transferase</keyword>
<name>A0AC61Y5V0_9FLAO</name>
<gene>
    <name evidence="1" type="primary">pdhC_1</name>
    <name evidence="1" type="ORF">FVB9532_00494</name>
</gene>
<sequence length="129" mass="14884">MIKFFIRKLFPSNNKLDRILNDLKSNPNFKTKKEIKEQSTEFNPSNLKLEKGKVESIFSPDLGDQKGLVLTKWFVQPGDIVNYGDIICEIENKNIVMEFESFYNGKIISTCSLNQNLTTETELFKIEGI</sequence>
<keyword evidence="2" id="KW-1185">Reference proteome</keyword>
<evidence type="ECO:0000313" key="2">
    <source>
        <dbReference type="Proteomes" id="UP000356253"/>
    </source>
</evidence>
<proteinExistence type="predicted"/>
<protein>
    <submittedName>
        <fullName evidence="1">Dihydrolipoyllysine-residue acetyltransferase component of pyruvate dehydrogenase complex</fullName>
        <ecNumber evidence="1">2.3.1.12</ecNumber>
    </submittedName>
</protein>
<reference evidence="1" key="1">
    <citation type="submission" date="2019-09" db="EMBL/GenBank/DDBJ databases">
        <authorList>
            <person name="Rodrigo-Torres L."/>
            <person name="Arahal R. D."/>
            <person name="Lucena T."/>
        </authorList>
    </citation>
    <scope>NUCLEOTIDE SEQUENCE</scope>
    <source>
        <strain evidence="1">ISS653</strain>
    </source>
</reference>
<comment type="caution">
    <text evidence="1">The sequence shown here is derived from an EMBL/GenBank/DDBJ whole genome shotgun (WGS) entry which is preliminary data.</text>
</comment>